<organism evidence="3">
    <name type="scientific">Octactis speculum</name>
    <dbReference type="NCBI Taxonomy" id="3111310"/>
    <lineage>
        <taxon>Eukaryota</taxon>
        <taxon>Sar</taxon>
        <taxon>Stramenopiles</taxon>
        <taxon>Ochrophyta</taxon>
        <taxon>Dictyochophyceae</taxon>
        <taxon>Dictyochales</taxon>
        <taxon>Dictyochaceae</taxon>
        <taxon>Octactis</taxon>
    </lineage>
</organism>
<dbReference type="EMBL" id="HBGS01050944">
    <property type="protein sequence ID" value="CAD9467301.1"/>
    <property type="molecule type" value="Transcribed_RNA"/>
</dbReference>
<feature type="coiled-coil region" evidence="1">
    <location>
        <begin position="133"/>
        <end position="160"/>
    </location>
</feature>
<feature type="coiled-coil region" evidence="1">
    <location>
        <begin position="30"/>
        <end position="93"/>
    </location>
</feature>
<sequence>MIYGICRRIPGFFKLRTRGSVAGYNDSNKLQEPQEALQEAQKEIGELIQRSFDMQKQAEKAEKETAVKLREADEERQHEREVLKNEINNLRSEVSKKGGKLLKLEKHNAQLMEESVASKETLRKVQAGSVARIQKQSQTIENLRDEKRALKKEILDINKSKVNDQAIQAATVESQKERFAAEMKVQQEGYASILQRKCEEIEVLQQTIEEKEIRDTVMAAVDVLCHNVAADLKDVELTGDTGHVNAVSDDTQKVWEICEAPEAEMTTLSEKEGMIVIAVEEKALQGSVQGGSTIAAEEIFEAKKVEMSTTQSEKKCRIVNAVEGKALQENMQGDTAIVAEKTKSRQKRTKKKAKKVHEVQHDYPWKPGYQPRKHSPEDLEIMLNYCLGKDTIGDTKAKLLRTK</sequence>
<proteinExistence type="predicted"/>
<name>A0A7S2DXJ4_9STRA</name>
<dbReference type="AlphaFoldDB" id="A0A7S2DXJ4"/>
<feature type="region of interest" description="Disordered" evidence="2">
    <location>
        <begin position="344"/>
        <end position="373"/>
    </location>
</feature>
<reference evidence="3" key="1">
    <citation type="submission" date="2021-01" db="EMBL/GenBank/DDBJ databases">
        <authorList>
            <person name="Corre E."/>
            <person name="Pelletier E."/>
            <person name="Niang G."/>
            <person name="Scheremetjew M."/>
            <person name="Finn R."/>
            <person name="Kale V."/>
            <person name="Holt S."/>
            <person name="Cochrane G."/>
            <person name="Meng A."/>
            <person name="Brown T."/>
            <person name="Cohen L."/>
        </authorList>
    </citation>
    <scope>NUCLEOTIDE SEQUENCE</scope>
    <source>
        <strain evidence="3">CCMP1381</strain>
    </source>
</reference>
<feature type="compositionally biased region" description="Basic residues" evidence="2">
    <location>
        <begin position="344"/>
        <end position="355"/>
    </location>
</feature>
<evidence type="ECO:0000256" key="2">
    <source>
        <dbReference type="SAM" id="MobiDB-lite"/>
    </source>
</evidence>
<gene>
    <name evidence="3" type="ORF">DSPE1174_LOCUS26417</name>
</gene>
<keyword evidence="1" id="KW-0175">Coiled coil</keyword>
<evidence type="ECO:0000256" key="1">
    <source>
        <dbReference type="SAM" id="Coils"/>
    </source>
</evidence>
<accession>A0A7S2DXJ4</accession>
<protein>
    <submittedName>
        <fullName evidence="3">Uncharacterized protein</fullName>
    </submittedName>
</protein>
<evidence type="ECO:0000313" key="3">
    <source>
        <dbReference type="EMBL" id="CAD9467301.1"/>
    </source>
</evidence>